<evidence type="ECO:0000313" key="2">
    <source>
        <dbReference type="EMBL" id="TLD94559.1"/>
    </source>
</evidence>
<dbReference type="RefSeq" id="WP_034572424.1">
    <property type="nucleotide sequence ID" value="NZ_JRMP02000006.1"/>
</dbReference>
<evidence type="ECO:0000313" key="3">
    <source>
        <dbReference type="Proteomes" id="UP000029714"/>
    </source>
</evidence>
<evidence type="ECO:0000313" key="1">
    <source>
        <dbReference type="EMBL" id="MWV70731.1"/>
    </source>
</evidence>
<reference evidence="1 4" key="4">
    <citation type="submission" date="2019-12" db="EMBL/GenBank/DDBJ databases">
        <title>Multi-Generational Helicobacter saguini Isolates.</title>
        <authorList>
            <person name="Mannion A."/>
            <person name="Shen Z."/>
            <person name="Fox J.G."/>
        </authorList>
    </citation>
    <scope>NUCLEOTIDE SEQUENCE [LARGE SCALE GENOMIC DNA]</scope>
    <source>
        <strain evidence="1">16-048</strain>
        <strain evidence="4">16-048 (F4)</strain>
    </source>
</reference>
<dbReference type="AlphaFoldDB" id="A0A347VP35"/>
<dbReference type="OrthoDB" id="309059at2"/>
<reference evidence="2" key="3">
    <citation type="submission" date="2018-04" db="EMBL/GenBank/DDBJ databases">
        <authorList>
            <person name="Sheh A."/>
            <person name="Shen Z."/>
            <person name="Mannion A.J."/>
            <person name="Fox J.G."/>
        </authorList>
    </citation>
    <scope>NUCLEOTIDE SEQUENCE</scope>
    <source>
        <strain evidence="2">MIT 97-6194</strain>
    </source>
</reference>
<comment type="caution">
    <text evidence="2">The sequence shown here is derived from an EMBL/GenBank/DDBJ whole genome shotgun (WGS) entry which is preliminary data.</text>
</comment>
<dbReference type="EMBL" id="QBIU01000002">
    <property type="protein sequence ID" value="MWV70731.1"/>
    <property type="molecule type" value="Genomic_DNA"/>
</dbReference>
<dbReference type="Proteomes" id="UP000029714">
    <property type="component" value="Unassembled WGS sequence"/>
</dbReference>
<gene>
    <name evidence="1" type="ORF">DCO61_12250</name>
    <name evidence="2" type="ORF">LS64_005175</name>
</gene>
<dbReference type="EMBL" id="JRMP02000006">
    <property type="protein sequence ID" value="TLD94559.1"/>
    <property type="molecule type" value="Genomic_DNA"/>
</dbReference>
<reference evidence="2 3" key="2">
    <citation type="journal article" date="2016" name="Infect. Immun.">
        <title>Helicobacter saguini, a Novel Helicobacter Isolated from Cotton-Top Tamarins with Ulcerative Colitis, Has Proinflammatory Properties and Induces Typhlocolitis and Dysplasia in Gnotobiotic IL-10-/- Mice.</title>
        <authorList>
            <person name="Shen Z."/>
            <person name="Mannion A."/>
            <person name="Whary M.T."/>
            <person name="Muthupalani S."/>
            <person name="Sheh A."/>
            <person name="Feng Y."/>
            <person name="Gong G."/>
            <person name="Vandamme P."/>
            <person name="Holcombe H.R."/>
            <person name="Paster B.J."/>
            <person name="Fox J.G."/>
        </authorList>
    </citation>
    <scope>NUCLEOTIDE SEQUENCE [LARGE SCALE GENOMIC DNA]</scope>
    <source>
        <strain evidence="2 3">MIT 97-6194</strain>
    </source>
</reference>
<name>A0A347VP35_9HELI</name>
<proteinExistence type="predicted"/>
<reference evidence="2 3" key="1">
    <citation type="journal article" date="2014" name="Genome Announc.">
        <title>Draft genome sequences of eight enterohepatic helicobacter species isolated from both laboratory and wild rodents.</title>
        <authorList>
            <person name="Sheh A."/>
            <person name="Shen Z."/>
            <person name="Fox J.G."/>
        </authorList>
    </citation>
    <scope>NUCLEOTIDE SEQUENCE [LARGE SCALE GENOMIC DNA]</scope>
    <source>
        <strain evidence="2 3">MIT 97-6194</strain>
    </source>
</reference>
<accession>A0A347VP35</accession>
<sequence>MSKIDIVLLLNEFRKWCEQKGLDMNGLLELYKAIQLSWGFKEENVSQYTFKELLGYLQAHAKEDKHNGAAVIKEHDSSGKIILKVMLLDKNDEPIKALGSTYLVVYANSLDSDLESRFGDKDMIVIK</sequence>
<organism evidence="2 3">
    <name type="scientific">Helicobacter saguini</name>
    <dbReference type="NCBI Taxonomy" id="1548018"/>
    <lineage>
        <taxon>Bacteria</taxon>
        <taxon>Pseudomonadati</taxon>
        <taxon>Campylobacterota</taxon>
        <taxon>Epsilonproteobacteria</taxon>
        <taxon>Campylobacterales</taxon>
        <taxon>Helicobacteraceae</taxon>
        <taxon>Helicobacter</taxon>
    </lineage>
</organism>
<evidence type="ECO:0000313" key="4">
    <source>
        <dbReference type="Proteomes" id="UP000477070"/>
    </source>
</evidence>
<dbReference type="Proteomes" id="UP000477070">
    <property type="component" value="Unassembled WGS sequence"/>
</dbReference>
<keyword evidence="3" id="KW-1185">Reference proteome</keyword>
<protein>
    <submittedName>
        <fullName evidence="2">Uncharacterized protein</fullName>
    </submittedName>
</protein>